<dbReference type="Proteomes" id="UP000515292">
    <property type="component" value="Chromosome"/>
</dbReference>
<dbReference type="GO" id="GO:0000166">
    <property type="term" value="F:nucleotide binding"/>
    <property type="evidence" value="ECO:0007669"/>
    <property type="project" value="UniProtKB-KW"/>
</dbReference>
<dbReference type="AlphaFoldDB" id="A0A7G5IFL8"/>
<feature type="binding site" evidence="2">
    <location>
        <position position="79"/>
    </location>
    <ligand>
        <name>7-chloro-L-tryptophan</name>
        <dbReference type="ChEBI" id="CHEBI:58713"/>
    </ligand>
</feature>
<dbReference type="GO" id="GO:0004497">
    <property type="term" value="F:monooxygenase activity"/>
    <property type="evidence" value="ECO:0007669"/>
    <property type="project" value="InterPro"/>
</dbReference>
<dbReference type="PANTHER" id="PTHR43747">
    <property type="entry name" value="FAD-BINDING PROTEIN"/>
    <property type="match status" value="1"/>
</dbReference>
<dbReference type="RefSeq" id="WP_182295005.1">
    <property type="nucleotide sequence ID" value="NZ_CP059851.1"/>
</dbReference>
<dbReference type="PIRSF" id="PIRSF011396">
    <property type="entry name" value="Trp_halogenase"/>
    <property type="match status" value="1"/>
</dbReference>
<reference evidence="3 4" key="1">
    <citation type="submission" date="2020-07" db="EMBL/GenBank/DDBJ databases">
        <title>Complete genome sequence for Sandaracinobacter sp. M6.</title>
        <authorList>
            <person name="Tang Y."/>
            <person name="Liu Q."/>
            <person name="Guo Z."/>
            <person name="Lei P."/>
            <person name="Huang B."/>
        </authorList>
    </citation>
    <scope>NUCLEOTIDE SEQUENCE [LARGE SCALE GENOMIC DNA]</scope>
    <source>
        <strain evidence="3 4">M6</strain>
    </source>
</reference>
<keyword evidence="2" id="KW-0285">Flavoprotein</keyword>
<dbReference type="InterPro" id="IPR033856">
    <property type="entry name" value="Trp_halogen"/>
</dbReference>
<evidence type="ECO:0000256" key="2">
    <source>
        <dbReference type="PIRSR" id="PIRSR011396-2"/>
    </source>
</evidence>
<keyword evidence="2" id="KW-0274">FAD</keyword>
<evidence type="ECO:0000256" key="1">
    <source>
        <dbReference type="PIRSR" id="PIRSR011396-1"/>
    </source>
</evidence>
<feature type="binding site" evidence="2">
    <location>
        <begin position="14"/>
        <end position="17"/>
    </location>
    <ligand>
        <name>FAD</name>
        <dbReference type="ChEBI" id="CHEBI:57692"/>
    </ligand>
</feature>
<dbReference type="EMBL" id="CP059851">
    <property type="protein sequence ID" value="QMW22160.1"/>
    <property type="molecule type" value="Genomic_DNA"/>
</dbReference>
<dbReference type="Pfam" id="PF04820">
    <property type="entry name" value="Trp_halogenase"/>
    <property type="match status" value="1"/>
</dbReference>
<accession>A0A7G5IFL8</accession>
<keyword evidence="4" id="KW-1185">Reference proteome</keyword>
<dbReference type="InterPro" id="IPR050816">
    <property type="entry name" value="Flavin-dep_Halogenase_NPB"/>
</dbReference>
<dbReference type="KEGG" id="sand:H3309_12395"/>
<feature type="active site" evidence="1">
    <location>
        <position position="79"/>
    </location>
</feature>
<dbReference type="Gene3D" id="3.50.50.60">
    <property type="entry name" value="FAD/NAD(P)-binding domain"/>
    <property type="match status" value="1"/>
</dbReference>
<evidence type="ECO:0000313" key="3">
    <source>
        <dbReference type="EMBL" id="QMW22160.1"/>
    </source>
</evidence>
<sequence length="497" mass="54485">MNDAPIRQIVIAGGGTAGWMAAAAFATLLPPAYRISLVESEEIGTVGVGEATIPMIRLFNQALKLDEADFMAATQGSYKLGIVFDGWRVPGERYIHAFGPVGRDLGLIPFHHYWLRAKATAGDLWDYSLNAAAAYAGRMSLDTPPANAALPGISSAFHFDAGLYAAMLRRHAEARGVTRHEGRIARLEQHSESGYATALHLQNGMRIPGDLFIDCTGFRALLIGETLGIGYQDWRHWLPCDRALAVPCEGVAAITPYTRATARDAGWQWRIPLQHRTGNGHVYCSDHLSDDEAAATLLANLDGKALADPKPLRFTTGMRNHQWSHNVISLGLSSGFMEPLESTSIHLIQSGISRLLAFLPNQAIAPAARTEFNRQSAFEFERIRDFLILHYHANERPGPFWAACRAMRIPDSLAAKIERFRATGGISREADELFTEVGWLQVLLGQGIMPTDHHPMADALNDAELADYLATLKRLIAQRVAAYPAHNALLATLRRAA</sequence>
<organism evidence="3 4">
    <name type="scientific">Sandaracinobacteroides saxicola</name>
    <dbReference type="NCBI Taxonomy" id="2759707"/>
    <lineage>
        <taxon>Bacteria</taxon>
        <taxon>Pseudomonadati</taxon>
        <taxon>Pseudomonadota</taxon>
        <taxon>Alphaproteobacteria</taxon>
        <taxon>Sphingomonadales</taxon>
        <taxon>Sphingosinicellaceae</taxon>
        <taxon>Sandaracinobacteroides</taxon>
    </lineage>
</organism>
<dbReference type="InterPro" id="IPR006905">
    <property type="entry name" value="Flavin_halogenase"/>
</dbReference>
<evidence type="ECO:0000313" key="4">
    <source>
        <dbReference type="Proteomes" id="UP000515292"/>
    </source>
</evidence>
<proteinExistence type="predicted"/>
<dbReference type="InterPro" id="IPR036188">
    <property type="entry name" value="FAD/NAD-bd_sf"/>
</dbReference>
<feature type="binding site" evidence="2">
    <location>
        <position position="332"/>
    </location>
    <ligand>
        <name>FAD</name>
        <dbReference type="ChEBI" id="CHEBI:57692"/>
    </ligand>
</feature>
<feature type="binding site" evidence="2">
    <location>
        <position position="341"/>
    </location>
    <ligand>
        <name>L-tryptophan</name>
        <dbReference type="ChEBI" id="CHEBI:57912"/>
    </ligand>
</feature>
<feature type="binding site" evidence="2">
    <location>
        <position position="345"/>
    </location>
    <ligand>
        <name>FAD</name>
        <dbReference type="ChEBI" id="CHEBI:57692"/>
    </ligand>
</feature>
<gene>
    <name evidence="3" type="ORF">H3309_12395</name>
</gene>
<dbReference type="PANTHER" id="PTHR43747:SF4">
    <property type="entry name" value="FLAVIN-DEPENDENT TRYPTOPHAN HALOGENASE"/>
    <property type="match status" value="1"/>
</dbReference>
<name>A0A7G5IFL8_9SPHN</name>
<keyword evidence="2" id="KW-0547">Nucleotide-binding</keyword>
<protein>
    <submittedName>
        <fullName evidence="3">Tryptophan 7-halogenase</fullName>
    </submittedName>
</protein>
<dbReference type="SUPFAM" id="SSF51905">
    <property type="entry name" value="FAD/NAD(P)-binding domain"/>
    <property type="match status" value="1"/>
</dbReference>